<proteinExistence type="predicted"/>
<name>A0A4Y2VUX3_ARAVE</name>
<dbReference type="EMBL" id="BGPR01050736">
    <property type="protein sequence ID" value="GBO27690.1"/>
    <property type="molecule type" value="Genomic_DNA"/>
</dbReference>
<organism evidence="2 3">
    <name type="scientific">Araneus ventricosus</name>
    <name type="common">Orbweaver spider</name>
    <name type="synonym">Epeira ventricosa</name>
    <dbReference type="NCBI Taxonomy" id="182803"/>
    <lineage>
        <taxon>Eukaryota</taxon>
        <taxon>Metazoa</taxon>
        <taxon>Ecdysozoa</taxon>
        <taxon>Arthropoda</taxon>
        <taxon>Chelicerata</taxon>
        <taxon>Arachnida</taxon>
        <taxon>Araneae</taxon>
        <taxon>Araneomorphae</taxon>
        <taxon>Entelegynae</taxon>
        <taxon>Araneoidea</taxon>
        <taxon>Araneidae</taxon>
        <taxon>Araneus</taxon>
    </lineage>
</organism>
<reference evidence="2 3" key="1">
    <citation type="journal article" date="2019" name="Sci. Rep.">
        <title>Orb-weaving spider Araneus ventricosus genome elucidates the spidroin gene catalogue.</title>
        <authorList>
            <person name="Kono N."/>
            <person name="Nakamura H."/>
            <person name="Ohtoshi R."/>
            <person name="Moran D.A.P."/>
            <person name="Shinohara A."/>
            <person name="Yoshida Y."/>
            <person name="Fujiwara M."/>
            <person name="Mori M."/>
            <person name="Tomita M."/>
            <person name="Arakawa K."/>
        </authorList>
    </citation>
    <scope>NUCLEOTIDE SEQUENCE [LARGE SCALE GENOMIC DNA]</scope>
</reference>
<keyword evidence="3" id="KW-1185">Reference proteome</keyword>
<feature type="non-terminal residue" evidence="2">
    <location>
        <position position="1"/>
    </location>
</feature>
<comment type="caution">
    <text evidence="2">The sequence shown here is derived from an EMBL/GenBank/DDBJ whole genome shotgun (WGS) entry which is preliminary data.</text>
</comment>
<dbReference type="AlphaFoldDB" id="A0A4Y2VUX3"/>
<feature type="region of interest" description="Disordered" evidence="1">
    <location>
        <begin position="1"/>
        <end position="24"/>
    </location>
</feature>
<evidence type="ECO:0000313" key="3">
    <source>
        <dbReference type="Proteomes" id="UP000499080"/>
    </source>
</evidence>
<gene>
    <name evidence="2" type="ORF">AVEN_65036_1</name>
</gene>
<feature type="compositionally biased region" description="Polar residues" evidence="1">
    <location>
        <begin position="37"/>
        <end position="51"/>
    </location>
</feature>
<protein>
    <submittedName>
        <fullName evidence="2">Uncharacterized protein</fullName>
    </submittedName>
</protein>
<sequence>NEEKRIGSEGRKRRKIDAEESEKASKFMKTFFVRPWESNSPDFKKSSNATSLLGPKNDTQSKEKIISEAEQQGYDDDHLKI</sequence>
<accession>A0A4Y2VUX3</accession>
<evidence type="ECO:0000256" key="1">
    <source>
        <dbReference type="SAM" id="MobiDB-lite"/>
    </source>
</evidence>
<feature type="region of interest" description="Disordered" evidence="1">
    <location>
        <begin position="37"/>
        <end position="81"/>
    </location>
</feature>
<dbReference type="Proteomes" id="UP000499080">
    <property type="component" value="Unassembled WGS sequence"/>
</dbReference>
<evidence type="ECO:0000313" key="2">
    <source>
        <dbReference type="EMBL" id="GBO27690.1"/>
    </source>
</evidence>